<dbReference type="InterPro" id="IPR050706">
    <property type="entry name" value="Cyclic-di-GMP_PDE-like"/>
</dbReference>
<evidence type="ECO:0000259" key="1">
    <source>
        <dbReference type="PROSITE" id="PS50883"/>
    </source>
</evidence>
<dbReference type="PANTHER" id="PTHR33121:SF76">
    <property type="entry name" value="SIGNALING PROTEIN"/>
    <property type="match status" value="1"/>
</dbReference>
<dbReference type="SMART" id="SM00052">
    <property type="entry name" value="EAL"/>
    <property type="match status" value="1"/>
</dbReference>
<evidence type="ECO:0000313" key="2">
    <source>
        <dbReference type="EMBL" id="MCG5074038.1"/>
    </source>
</evidence>
<protein>
    <submittedName>
        <fullName evidence="2">EAL domain-containing protein</fullName>
    </submittedName>
</protein>
<dbReference type="Proteomes" id="UP001139308">
    <property type="component" value="Unassembled WGS sequence"/>
</dbReference>
<proteinExistence type="predicted"/>
<dbReference type="PANTHER" id="PTHR33121">
    <property type="entry name" value="CYCLIC DI-GMP PHOSPHODIESTERASE PDEF"/>
    <property type="match status" value="1"/>
</dbReference>
<dbReference type="Pfam" id="PF00563">
    <property type="entry name" value="EAL"/>
    <property type="match status" value="1"/>
</dbReference>
<organism evidence="2 3">
    <name type="scientific">Paraburkholderia tagetis</name>
    <dbReference type="NCBI Taxonomy" id="2913261"/>
    <lineage>
        <taxon>Bacteria</taxon>
        <taxon>Pseudomonadati</taxon>
        <taxon>Pseudomonadota</taxon>
        <taxon>Betaproteobacteria</taxon>
        <taxon>Burkholderiales</taxon>
        <taxon>Burkholderiaceae</taxon>
        <taxon>Paraburkholderia</taxon>
    </lineage>
</organism>
<dbReference type="AlphaFoldDB" id="A0A9X1RM73"/>
<dbReference type="SUPFAM" id="SSF103190">
    <property type="entry name" value="Sensory domain-like"/>
    <property type="match status" value="1"/>
</dbReference>
<name>A0A9X1RM73_9BURK</name>
<dbReference type="PROSITE" id="PS50883">
    <property type="entry name" value="EAL"/>
    <property type="match status" value="1"/>
</dbReference>
<feature type="domain" description="EAL" evidence="1">
    <location>
        <begin position="14"/>
        <end position="271"/>
    </location>
</feature>
<dbReference type="GO" id="GO:0071111">
    <property type="term" value="F:cyclic-guanylate-specific phosphodiesterase activity"/>
    <property type="evidence" value="ECO:0007669"/>
    <property type="project" value="InterPro"/>
</dbReference>
<gene>
    <name evidence="2" type="ORF">L5014_11805</name>
</gene>
<evidence type="ECO:0000313" key="3">
    <source>
        <dbReference type="Proteomes" id="UP001139308"/>
    </source>
</evidence>
<accession>A0A9X1RM73</accession>
<dbReference type="InterPro" id="IPR029151">
    <property type="entry name" value="Sensor-like_sf"/>
</dbReference>
<dbReference type="Gene3D" id="3.20.20.450">
    <property type="entry name" value="EAL domain"/>
    <property type="match status" value="1"/>
</dbReference>
<dbReference type="InterPro" id="IPR001633">
    <property type="entry name" value="EAL_dom"/>
</dbReference>
<dbReference type="EMBL" id="JAKLJA010000007">
    <property type="protein sequence ID" value="MCG5074038.1"/>
    <property type="molecule type" value="Genomic_DNA"/>
</dbReference>
<dbReference type="Gene3D" id="3.30.450.20">
    <property type="entry name" value="PAS domain"/>
    <property type="match status" value="1"/>
</dbReference>
<reference evidence="2" key="1">
    <citation type="submission" date="2022-01" db="EMBL/GenBank/DDBJ databases">
        <title>Genome sequence and assembly of Parabukholderia sp. RG36.</title>
        <authorList>
            <person name="Chhetri G."/>
        </authorList>
    </citation>
    <scope>NUCLEOTIDE SEQUENCE</scope>
    <source>
        <strain evidence="2">RG36</strain>
    </source>
</reference>
<dbReference type="SUPFAM" id="SSF141868">
    <property type="entry name" value="EAL domain-like"/>
    <property type="match status" value="1"/>
</dbReference>
<dbReference type="InterPro" id="IPR035919">
    <property type="entry name" value="EAL_sf"/>
</dbReference>
<comment type="caution">
    <text evidence="2">The sequence shown here is derived from an EMBL/GenBank/DDBJ whole genome shotgun (WGS) entry which is preliminary data.</text>
</comment>
<keyword evidence="3" id="KW-1185">Reference proteome</keyword>
<dbReference type="CDD" id="cd01948">
    <property type="entry name" value="EAL"/>
    <property type="match status" value="1"/>
</dbReference>
<dbReference type="RefSeq" id="WP_238463940.1">
    <property type="nucleotide sequence ID" value="NZ_JAKLJA010000007.1"/>
</dbReference>
<sequence>MSNTQASLATLLTHLEPHDGRFRARWHGTLLESVFQPVLSITHQRVVGYEALLRVGGTAPGNPASSSTGPAALFARATPEAARELDELARCLHLANFTAQGIATGWLFLNSLPHPTPGDWPTQAAIDGLCRHFAFPHERVVIEVLEQRAGDEPASFLEARPPPGGRDFLVALDDFGAGFSNFDRVWRYRPDIVKLDRSLVQRAANGESHVSFVASLVSILHHAGAMVLAEGVETEQELMVLMQADVDLVQGFWFGQPHASVREASADAPALAQTMWRRFADYQRHSRLHEQVDLGKVTRAMLRGARVLTSGGALEAAAAAIFEHVNALRVFAANDQGEQHAPSIAAPGVGPPARLAPLYPDTNSNWSRREYFRRALAAPGRVTVMGPHYSLHDGALCYTAAIALDYAGATHVLCADFPPALALRESPRGQAAAP</sequence>